<keyword evidence="2" id="KW-1185">Reference proteome</keyword>
<evidence type="ECO:0000313" key="2">
    <source>
        <dbReference type="Proteomes" id="UP001159428"/>
    </source>
</evidence>
<sequence length="84" mass="9454">MKKDVCEETPIKGTLKVSKSEKVVEVPPSLEKKKSGYHSFMARDGPRTLGSKEILQRAENCSDELTVVIKGILESIERVRRLLI</sequence>
<protein>
    <submittedName>
        <fullName evidence="1">Uncharacterized protein</fullName>
    </submittedName>
</protein>
<comment type="caution">
    <text evidence="1">The sequence shown here is derived from an EMBL/GenBank/DDBJ whole genome shotgun (WGS) entry which is preliminary data.</text>
</comment>
<evidence type="ECO:0000313" key="1">
    <source>
        <dbReference type="EMBL" id="CAH3165301.1"/>
    </source>
</evidence>
<accession>A0AAU9Y0Z1</accession>
<dbReference type="AlphaFoldDB" id="A0AAU9Y0Z1"/>
<proteinExistence type="predicted"/>
<name>A0AAU9Y0Z1_9CNID</name>
<organism evidence="1 2">
    <name type="scientific">Pocillopora meandrina</name>
    <dbReference type="NCBI Taxonomy" id="46732"/>
    <lineage>
        <taxon>Eukaryota</taxon>
        <taxon>Metazoa</taxon>
        <taxon>Cnidaria</taxon>
        <taxon>Anthozoa</taxon>
        <taxon>Hexacorallia</taxon>
        <taxon>Scleractinia</taxon>
        <taxon>Astrocoeniina</taxon>
        <taxon>Pocilloporidae</taxon>
        <taxon>Pocillopora</taxon>
    </lineage>
</organism>
<gene>
    <name evidence="1" type="ORF">PMEA_00003429</name>
</gene>
<reference evidence="1 2" key="1">
    <citation type="submission" date="2022-05" db="EMBL/GenBank/DDBJ databases">
        <authorList>
            <consortium name="Genoscope - CEA"/>
            <person name="William W."/>
        </authorList>
    </citation>
    <scope>NUCLEOTIDE SEQUENCE [LARGE SCALE GENOMIC DNA]</scope>
</reference>
<dbReference type="Proteomes" id="UP001159428">
    <property type="component" value="Unassembled WGS sequence"/>
</dbReference>
<dbReference type="EMBL" id="CALNXJ010000115">
    <property type="protein sequence ID" value="CAH3165301.1"/>
    <property type="molecule type" value="Genomic_DNA"/>
</dbReference>